<protein>
    <submittedName>
        <fullName evidence="1">Uncharacterized protein</fullName>
    </submittedName>
</protein>
<reference evidence="1 2" key="1">
    <citation type="submission" date="2016-10" db="EMBL/GenBank/DDBJ databases">
        <title>Genome sequence of Streptomyces sp. MUSC 93.</title>
        <authorList>
            <person name="Lee L.-H."/>
            <person name="Ser H.-L."/>
            <person name="Law J.W.-F."/>
        </authorList>
    </citation>
    <scope>NUCLEOTIDE SEQUENCE [LARGE SCALE GENOMIC DNA]</scope>
    <source>
        <strain evidence="1 2">MUSC 93</strain>
    </source>
</reference>
<dbReference type="Proteomes" id="UP000179935">
    <property type="component" value="Unassembled WGS sequence"/>
</dbReference>
<accession>A0A1S2PD26</accession>
<gene>
    <name evidence="1" type="ORF">BIV24_15625</name>
</gene>
<keyword evidence="2" id="KW-1185">Reference proteome</keyword>
<organism evidence="1 2">
    <name type="scientific">Streptomyces colonosanans</name>
    <dbReference type="NCBI Taxonomy" id="1428652"/>
    <lineage>
        <taxon>Bacteria</taxon>
        <taxon>Bacillati</taxon>
        <taxon>Actinomycetota</taxon>
        <taxon>Actinomycetes</taxon>
        <taxon>Kitasatosporales</taxon>
        <taxon>Streptomycetaceae</taxon>
        <taxon>Streptomyces</taxon>
    </lineage>
</organism>
<dbReference type="EMBL" id="MLYP01000040">
    <property type="protein sequence ID" value="OIJ91681.1"/>
    <property type="molecule type" value="Genomic_DNA"/>
</dbReference>
<sequence>MVPSGLVGLSSGRDGGHTETDLTGHAGELAFGCGDADLQSFYLAEPAAFVDFVQALAEIDRTSRAGMLMSARGSVTAAAGAEFDLAFGEVLVELLPFFRRGVAVLLARAELAAPGEEGAVVAEHVLGIDR</sequence>
<evidence type="ECO:0000313" key="2">
    <source>
        <dbReference type="Proteomes" id="UP000179935"/>
    </source>
</evidence>
<name>A0A1S2PD26_9ACTN</name>
<comment type="caution">
    <text evidence="1">The sequence shown here is derived from an EMBL/GenBank/DDBJ whole genome shotgun (WGS) entry which is preliminary data.</text>
</comment>
<evidence type="ECO:0000313" key="1">
    <source>
        <dbReference type="EMBL" id="OIJ91681.1"/>
    </source>
</evidence>
<dbReference type="AlphaFoldDB" id="A0A1S2PD26"/>
<proteinExistence type="predicted"/>